<evidence type="ECO:0000259" key="4">
    <source>
        <dbReference type="PROSITE" id="PS50932"/>
    </source>
</evidence>
<keyword evidence="2" id="KW-0238">DNA-binding</keyword>
<reference evidence="5" key="1">
    <citation type="submission" date="2021-11" db="EMBL/GenBank/DDBJ databases">
        <authorList>
            <person name="Rodrigo-Torres L."/>
            <person name="Arahal R. D."/>
            <person name="Lucena T."/>
        </authorList>
    </citation>
    <scope>NUCLEOTIDE SEQUENCE</scope>
    <source>
        <strain evidence="5">CECT 7928</strain>
    </source>
</reference>
<dbReference type="Pfam" id="PF13377">
    <property type="entry name" value="Peripla_BP_3"/>
    <property type="match status" value="1"/>
</dbReference>
<dbReference type="SMART" id="SM00354">
    <property type="entry name" value="HTH_LACI"/>
    <property type="match status" value="1"/>
</dbReference>
<dbReference type="SUPFAM" id="SSF53822">
    <property type="entry name" value="Periplasmic binding protein-like I"/>
    <property type="match status" value="1"/>
</dbReference>
<dbReference type="InterPro" id="IPR010982">
    <property type="entry name" value="Lambda_DNA-bd_dom_sf"/>
</dbReference>
<evidence type="ECO:0000313" key="5">
    <source>
        <dbReference type="EMBL" id="CAH0538533.1"/>
    </source>
</evidence>
<dbReference type="SUPFAM" id="SSF47413">
    <property type="entry name" value="lambda repressor-like DNA-binding domains"/>
    <property type="match status" value="1"/>
</dbReference>
<comment type="caution">
    <text evidence="5">The sequence shown here is derived from an EMBL/GenBank/DDBJ whole genome shotgun (WGS) entry which is preliminary data.</text>
</comment>
<evidence type="ECO:0000256" key="2">
    <source>
        <dbReference type="ARBA" id="ARBA00023125"/>
    </source>
</evidence>
<dbReference type="PANTHER" id="PTHR30146:SF67">
    <property type="entry name" value="HTH-TYPE TRANSCRIPTIONAL REGULATOR ASCG"/>
    <property type="match status" value="1"/>
</dbReference>
<feature type="domain" description="HTH lacI-type" evidence="4">
    <location>
        <begin position="2"/>
        <end position="56"/>
    </location>
</feature>
<evidence type="ECO:0000256" key="3">
    <source>
        <dbReference type="ARBA" id="ARBA00023163"/>
    </source>
</evidence>
<evidence type="ECO:0000313" key="6">
    <source>
        <dbReference type="Proteomes" id="UP000838748"/>
    </source>
</evidence>
<dbReference type="InterPro" id="IPR000843">
    <property type="entry name" value="HTH_LacI"/>
</dbReference>
<dbReference type="InterPro" id="IPR046335">
    <property type="entry name" value="LacI/GalR-like_sensor"/>
</dbReference>
<dbReference type="InterPro" id="IPR028082">
    <property type="entry name" value="Peripla_BP_I"/>
</dbReference>
<organism evidence="5 6">
    <name type="scientific">Vibrio marisflavi CECT 7928</name>
    <dbReference type="NCBI Taxonomy" id="634439"/>
    <lineage>
        <taxon>Bacteria</taxon>
        <taxon>Pseudomonadati</taxon>
        <taxon>Pseudomonadota</taxon>
        <taxon>Gammaproteobacteria</taxon>
        <taxon>Vibrionales</taxon>
        <taxon>Vibrionaceae</taxon>
        <taxon>Vibrio</taxon>
    </lineage>
</organism>
<dbReference type="Pfam" id="PF00356">
    <property type="entry name" value="LacI"/>
    <property type="match status" value="1"/>
</dbReference>
<accession>A0ABM9A2A8</accession>
<gene>
    <name evidence="5" type="primary">ascG_2</name>
    <name evidence="5" type="ORF">VMF7928_01454</name>
</gene>
<name>A0ABM9A2A8_9VIBR</name>
<dbReference type="PROSITE" id="PS50932">
    <property type="entry name" value="HTH_LACI_2"/>
    <property type="match status" value="1"/>
</dbReference>
<dbReference type="CDD" id="cd06270">
    <property type="entry name" value="PBP1_GalS-like"/>
    <property type="match status" value="1"/>
</dbReference>
<protein>
    <submittedName>
        <fullName evidence="5">HTH-type transcriptional regulator AscG</fullName>
    </submittedName>
</protein>
<sequence length="335" mass="37146">MATINDICKKVGVSKATVSRAISGNGKVKESTREAIFKAMEELNFRPNSFAQALATNRSNSIGLVLPDFDGHYFGSLLKQATQAAEKTGKQLIVTDGHNDAEQEKEAVHFLSDRRCDVIILYSRKLSVEEIIALKNSVTPPIIVVGRSLPEDVGYSISFDHSQASILAVEHLISQGHKRIAYLGPHRKTPTTKLRFSAYQQTLEKHGLELNEDLHFYCENFKLKHGYEKAKDMIAADLPITAIFAASDDIAIGAMKAFREAGYQIPEDISVIGIDNEEVSTYVIPALTTVDLPIQEMTRQALASAQELLEKKELSNRSQTFSGRLIQRESVKKLN</sequence>
<dbReference type="PANTHER" id="PTHR30146">
    <property type="entry name" value="LACI-RELATED TRANSCRIPTIONAL REPRESSOR"/>
    <property type="match status" value="1"/>
</dbReference>
<proteinExistence type="predicted"/>
<dbReference type="EMBL" id="CAKLDM010000002">
    <property type="protein sequence ID" value="CAH0538533.1"/>
    <property type="molecule type" value="Genomic_DNA"/>
</dbReference>
<keyword evidence="1" id="KW-0805">Transcription regulation</keyword>
<dbReference type="Gene3D" id="1.10.260.40">
    <property type="entry name" value="lambda repressor-like DNA-binding domains"/>
    <property type="match status" value="1"/>
</dbReference>
<evidence type="ECO:0000256" key="1">
    <source>
        <dbReference type="ARBA" id="ARBA00023015"/>
    </source>
</evidence>
<keyword evidence="3" id="KW-0804">Transcription</keyword>
<dbReference type="Gene3D" id="3.40.50.2300">
    <property type="match status" value="2"/>
</dbReference>
<keyword evidence="6" id="KW-1185">Reference proteome</keyword>
<dbReference type="Proteomes" id="UP000838748">
    <property type="component" value="Unassembled WGS sequence"/>
</dbReference>
<dbReference type="RefSeq" id="WP_237360817.1">
    <property type="nucleotide sequence ID" value="NZ_CAKLDM010000002.1"/>
</dbReference>
<dbReference type="CDD" id="cd01392">
    <property type="entry name" value="HTH_LacI"/>
    <property type="match status" value="1"/>
</dbReference>